<gene>
    <name evidence="2" type="ORF">K8V01_01170</name>
</gene>
<accession>A0A921MKP0</accession>
<feature type="compositionally biased region" description="Low complexity" evidence="1">
    <location>
        <begin position="129"/>
        <end position="138"/>
    </location>
</feature>
<dbReference type="Pfam" id="PF20648">
    <property type="entry name" value="DUF6809"/>
    <property type="match status" value="1"/>
</dbReference>
<dbReference type="Proteomes" id="UP000760668">
    <property type="component" value="Unassembled WGS sequence"/>
</dbReference>
<sequence>MNFHETVMGKTFFQGQLPKLIQVLSQIAQALNAPRPAVLVQPEVPPDFLAELYHGNFDPSDVPETQEIADSNREISRFQETLRAALPESVWEQIETYRDLLDARSIRQSEQAFTAGFRCASTMLAAGLSAPPAGGVAAEKGQKDAKAD</sequence>
<evidence type="ECO:0000256" key="1">
    <source>
        <dbReference type="SAM" id="MobiDB-lite"/>
    </source>
</evidence>
<reference evidence="2" key="1">
    <citation type="journal article" date="2021" name="PeerJ">
        <title>Extensive microbial diversity within the chicken gut microbiome revealed by metagenomics and culture.</title>
        <authorList>
            <person name="Gilroy R."/>
            <person name="Ravi A."/>
            <person name="Getino M."/>
            <person name="Pursley I."/>
            <person name="Horton D.L."/>
            <person name="Alikhan N.F."/>
            <person name="Baker D."/>
            <person name="Gharbi K."/>
            <person name="Hall N."/>
            <person name="Watson M."/>
            <person name="Adriaenssens E.M."/>
            <person name="Foster-Nyarko E."/>
            <person name="Jarju S."/>
            <person name="Secka A."/>
            <person name="Antonio M."/>
            <person name="Oren A."/>
            <person name="Chaudhuri R.R."/>
            <person name="La Ragione R."/>
            <person name="Hildebrand F."/>
            <person name="Pallen M.J."/>
        </authorList>
    </citation>
    <scope>NUCLEOTIDE SEQUENCE</scope>
    <source>
        <strain evidence="2">CHK179-5677</strain>
    </source>
</reference>
<evidence type="ECO:0000313" key="2">
    <source>
        <dbReference type="EMBL" id="HJG85631.1"/>
    </source>
</evidence>
<evidence type="ECO:0000313" key="3">
    <source>
        <dbReference type="Proteomes" id="UP000760668"/>
    </source>
</evidence>
<feature type="region of interest" description="Disordered" evidence="1">
    <location>
        <begin position="129"/>
        <end position="148"/>
    </location>
</feature>
<comment type="caution">
    <text evidence="2">The sequence shown here is derived from an EMBL/GenBank/DDBJ whole genome shotgun (WGS) entry which is preliminary data.</text>
</comment>
<dbReference type="RefSeq" id="WP_304247234.1">
    <property type="nucleotide sequence ID" value="NZ_DYUC01000011.1"/>
</dbReference>
<dbReference type="InterPro" id="IPR049215">
    <property type="entry name" value="DUF6809"/>
</dbReference>
<organism evidence="2 3">
    <name type="scientific">Pseudoflavonifractor capillosus</name>
    <dbReference type="NCBI Taxonomy" id="106588"/>
    <lineage>
        <taxon>Bacteria</taxon>
        <taxon>Bacillati</taxon>
        <taxon>Bacillota</taxon>
        <taxon>Clostridia</taxon>
        <taxon>Eubacteriales</taxon>
        <taxon>Oscillospiraceae</taxon>
        <taxon>Pseudoflavonifractor</taxon>
    </lineage>
</organism>
<name>A0A921MKP0_9FIRM</name>
<reference evidence="2" key="2">
    <citation type="submission" date="2021-09" db="EMBL/GenBank/DDBJ databases">
        <authorList>
            <person name="Gilroy R."/>
        </authorList>
    </citation>
    <scope>NUCLEOTIDE SEQUENCE</scope>
    <source>
        <strain evidence="2">CHK179-5677</strain>
    </source>
</reference>
<dbReference type="AlphaFoldDB" id="A0A921MKP0"/>
<dbReference type="EMBL" id="DYUC01000011">
    <property type="protein sequence ID" value="HJG85631.1"/>
    <property type="molecule type" value="Genomic_DNA"/>
</dbReference>
<protein>
    <submittedName>
        <fullName evidence="2">Uncharacterized protein</fullName>
    </submittedName>
</protein>
<proteinExistence type="predicted"/>